<dbReference type="InterPro" id="IPR016181">
    <property type="entry name" value="Acyl_CoA_acyltransferase"/>
</dbReference>
<dbReference type="Pfam" id="PF12568">
    <property type="entry name" value="PanZ"/>
    <property type="match status" value="1"/>
</dbReference>
<organism evidence="2 3">
    <name type="scientific">Agarivorans aestuarii</name>
    <dbReference type="NCBI Taxonomy" id="1563703"/>
    <lineage>
        <taxon>Bacteria</taxon>
        <taxon>Pseudomonadati</taxon>
        <taxon>Pseudomonadota</taxon>
        <taxon>Gammaproteobacteria</taxon>
        <taxon>Alteromonadales</taxon>
        <taxon>Alteromonadaceae</taxon>
        <taxon>Agarivorans</taxon>
    </lineage>
</organism>
<proteinExistence type="predicted"/>
<gene>
    <name evidence="2" type="ORF">SNR37_003958</name>
</gene>
<evidence type="ECO:0000313" key="2">
    <source>
        <dbReference type="EMBL" id="MEE1674515.1"/>
    </source>
</evidence>
<dbReference type="Proteomes" id="UP001310248">
    <property type="component" value="Unassembled WGS sequence"/>
</dbReference>
<dbReference type="EMBL" id="JAYDYW010000008">
    <property type="protein sequence ID" value="MEE1674515.1"/>
    <property type="molecule type" value="Genomic_DNA"/>
</dbReference>
<dbReference type="Gene3D" id="3.40.630.30">
    <property type="match status" value="1"/>
</dbReference>
<sequence length="124" mass="14506">MRLSFQAIENWQHYASDLSKISSNLEPSQWQEWQQAAQLYSCTFNQRVVAYCVVSGNKQQLMVQRFQVRDITQRRGIGLFMFQQLLQLAAQKDLSQVTFPHSNDPCVLGFYQHLGLNNQFTFQL</sequence>
<dbReference type="InterPro" id="IPR040448">
    <property type="entry name" value="PanZ_GNAT"/>
</dbReference>
<comment type="caution">
    <text evidence="2">The sequence shown here is derived from an EMBL/GenBank/DDBJ whole genome shotgun (WGS) entry which is preliminary data.</text>
</comment>
<evidence type="ECO:0000259" key="1">
    <source>
        <dbReference type="Pfam" id="PF12568"/>
    </source>
</evidence>
<keyword evidence="3" id="KW-1185">Reference proteome</keyword>
<dbReference type="SUPFAM" id="SSF55729">
    <property type="entry name" value="Acyl-CoA N-acyltransferases (Nat)"/>
    <property type="match status" value="1"/>
</dbReference>
<dbReference type="RefSeq" id="WP_329775616.1">
    <property type="nucleotide sequence ID" value="NZ_JAYDYW010000008.1"/>
</dbReference>
<reference evidence="3" key="1">
    <citation type="submission" date="2023-07" db="EMBL/GenBank/DDBJ databases">
        <title>Draft genome sequence of Agarivorans aestuarii strain ZMCS4, a CAZymes producing bacteria isolated from the marine brown algae Clodostephus spongiosus.</title>
        <authorList>
            <person name="Lorente B."/>
            <person name="Cabral C."/>
            <person name="Frias J."/>
            <person name="Faria J."/>
            <person name="Toubarro D."/>
        </authorList>
    </citation>
    <scope>NUCLEOTIDE SEQUENCE [LARGE SCALE GENOMIC DNA]</scope>
    <source>
        <strain evidence="3">ZMCS4</strain>
    </source>
</reference>
<evidence type="ECO:0000313" key="3">
    <source>
        <dbReference type="Proteomes" id="UP001310248"/>
    </source>
</evidence>
<protein>
    <submittedName>
        <fullName evidence="2">Acetyl-CoA sensor PanZ family protein</fullName>
    </submittedName>
</protein>
<name>A0ABU7G7U0_9ALTE</name>
<feature type="domain" description="PanZ acetyltransferase (GNAT)" evidence="1">
    <location>
        <begin position="16"/>
        <end position="116"/>
    </location>
</feature>
<accession>A0ABU7G7U0</accession>